<keyword evidence="6" id="KW-1185">Reference proteome</keyword>
<feature type="signal peptide" evidence="3">
    <location>
        <begin position="1"/>
        <end position="18"/>
    </location>
</feature>
<comment type="caution">
    <text evidence="5">The sequence shown here is derived from an EMBL/GenBank/DDBJ whole genome shotgun (WGS) entry which is preliminary data.</text>
</comment>
<accession>A0ABT1PWZ8</accession>
<name>A0ABT1PWZ8_9ACTN</name>
<dbReference type="PANTHER" id="PTHR12151:SF25">
    <property type="entry name" value="LINALOOL DEHYDRATASE_ISOMERASE DOMAIN-CONTAINING PROTEIN"/>
    <property type="match status" value="1"/>
</dbReference>
<evidence type="ECO:0000256" key="3">
    <source>
        <dbReference type="SAM" id="SignalP"/>
    </source>
</evidence>
<dbReference type="InterPro" id="IPR013766">
    <property type="entry name" value="Thioredoxin_domain"/>
</dbReference>
<organism evidence="5 6">
    <name type="scientific">Streptomyces humicola</name>
    <dbReference type="NCBI Taxonomy" id="2953240"/>
    <lineage>
        <taxon>Bacteria</taxon>
        <taxon>Bacillati</taxon>
        <taxon>Actinomycetota</taxon>
        <taxon>Actinomycetes</taxon>
        <taxon>Kitasatosporales</taxon>
        <taxon>Streptomycetaceae</taxon>
        <taxon>Streptomyces</taxon>
    </lineage>
</organism>
<sequence>MRILASSARRLATAAAFAATATVALTACGSSSGDQPIASISVPANAPTASSGSITLDPPYTKPSLTLTDDHGQSYNLVKQTAGKPLLLYFGYTHCPDVCPTTMADIAAATRTLPTAEQQRLQVVFVTTDPARDTPQRLNQWLGAIDPAFIGLTGDFSQIQAAAKSVGVGISAPVKHADGSYTVSHGAEVIVFSPKDDKAHLLYTSGVPESQYAQDLPKIVKGETP</sequence>
<proteinExistence type="inferred from homology"/>
<dbReference type="InterPro" id="IPR036249">
    <property type="entry name" value="Thioredoxin-like_sf"/>
</dbReference>
<comment type="similarity">
    <text evidence="1">Belongs to the SCO1/2 family.</text>
</comment>
<gene>
    <name evidence="5" type="ORF">NGB36_10740</name>
</gene>
<evidence type="ECO:0000256" key="2">
    <source>
        <dbReference type="ARBA" id="ARBA00023008"/>
    </source>
</evidence>
<dbReference type="CDD" id="cd02968">
    <property type="entry name" value="SCO"/>
    <property type="match status" value="1"/>
</dbReference>
<evidence type="ECO:0000259" key="4">
    <source>
        <dbReference type="PROSITE" id="PS51352"/>
    </source>
</evidence>
<dbReference type="Proteomes" id="UP001057702">
    <property type="component" value="Unassembled WGS sequence"/>
</dbReference>
<keyword evidence="2" id="KW-0186">Copper</keyword>
<feature type="chain" id="PRO_5046588469" evidence="3">
    <location>
        <begin position="19"/>
        <end position="225"/>
    </location>
</feature>
<dbReference type="RefSeq" id="WP_255919972.1">
    <property type="nucleotide sequence ID" value="NZ_JANFNG010000006.1"/>
</dbReference>
<dbReference type="Pfam" id="PF02630">
    <property type="entry name" value="SCO1-SenC"/>
    <property type="match status" value="1"/>
</dbReference>
<dbReference type="SUPFAM" id="SSF52833">
    <property type="entry name" value="Thioredoxin-like"/>
    <property type="match status" value="1"/>
</dbReference>
<dbReference type="EMBL" id="JANFNG010000006">
    <property type="protein sequence ID" value="MCQ4081065.1"/>
    <property type="molecule type" value="Genomic_DNA"/>
</dbReference>
<keyword evidence="3" id="KW-0732">Signal</keyword>
<dbReference type="InterPro" id="IPR003782">
    <property type="entry name" value="SCO1/SenC"/>
</dbReference>
<feature type="domain" description="Thioredoxin" evidence="4">
    <location>
        <begin position="56"/>
        <end position="225"/>
    </location>
</feature>
<evidence type="ECO:0000313" key="6">
    <source>
        <dbReference type="Proteomes" id="UP001057702"/>
    </source>
</evidence>
<dbReference type="PROSITE" id="PS51257">
    <property type="entry name" value="PROKAR_LIPOPROTEIN"/>
    <property type="match status" value="1"/>
</dbReference>
<evidence type="ECO:0000256" key="1">
    <source>
        <dbReference type="ARBA" id="ARBA00010996"/>
    </source>
</evidence>
<dbReference type="Gene3D" id="3.40.30.10">
    <property type="entry name" value="Glutaredoxin"/>
    <property type="match status" value="1"/>
</dbReference>
<protein>
    <submittedName>
        <fullName evidence="5">SCO family protein</fullName>
    </submittedName>
</protein>
<dbReference type="PROSITE" id="PS51352">
    <property type="entry name" value="THIOREDOXIN_2"/>
    <property type="match status" value="1"/>
</dbReference>
<evidence type="ECO:0000313" key="5">
    <source>
        <dbReference type="EMBL" id="MCQ4081065.1"/>
    </source>
</evidence>
<reference evidence="5" key="1">
    <citation type="submission" date="2022-06" db="EMBL/GenBank/DDBJ databases">
        <title>Draft genome sequence of Streptomyces sp. RB6PN25 isolated from peat swamp forest in Thailand.</title>
        <authorList>
            <person name="Duangmal K."/>
            <person name="Klaysubun C."/>
        </authorList>
    </citation>
    <scope>NUCLEOTIDE SEQUENCE</scope>
    <source>
        <strain evidence="5">RB6PN25</strain>
    </source>
</reference>
<dbReference type="PANTHER" id="PTHR12151">
    <property type="entry name" value="ELECTRON TRANSPORT PROTIN SCO1/SENC FAMILY MEMBER"/>
    <property type="match status" value="1"/>
</dbReference>